<keyword evidence="2" id="KW-1185">Reference proteome</keyword>
<protein>
    <submittedName>
        <fullName evidence="1">Uncharacterized protein</fullName>
    </submittedName>
</protein>
<accession>A0A182NXV0</accession>
<dbReference type="Proteomes" id="UP000075884">
    <property type="component" value="Unassembled WGS sequence"/>
</dbReference>
<dbReference type="VEuPathDB" id="VectorBase:ADIR014670"/>
<proteinExistence type="predicted"/>
<sequence>CVLSGSTSVGHWRRWSVYTTTTTAACKRSISTLVKPWLARASSLDGVVLRDLLLPPRVCCVSVFRSLNGDDVTRT</sequence>
<evidence type="ECO:0000313" key="2">
    <source>
        <dbReference type="Proteomes" id="UP000075884"/>
    </source>
</evidence>
<dbReference type="AlphaFoldDB" id="A0A182NXV0"/>
<reference evidence="1" key="2">
    <citation type="submission" date="2020-05" db="UniProtKB">
        <authorList>
            <consortium name="EnsemblMetazoa"/>
        </authorList>
    </citation>
    <scope>IDENTIFICATION</scope>
    <source>
        <strain evidence="1">WRAIR2</strain>
    </source>
</reference>
<organism evidence="1 2">
    <name type="scientific">Anopheles dirus</name>
    <dbReference type="NCBI Taxonomy" id="7168"/>
    <lineage>
        <taxon>Eukaryota</taxon>
        <taxon>Metazoa</taxon>
        <taxon>Ecdysozoa</taxon>
        <taxon>Arthropoda</taxon>
        <taxon>Hexapoda</taxon>
        <taxon>Insecta</taxon>
        <taxon>Pterygota</taxon>
        <taxon>Neoptera</taxon>
        <taxon>Endopterygota</taxon>
        <taxon>Diptera</taxon>
        <taxon>Nematocera</taxon>
        <taxon>Culicoidea</taxon>
        <taxon>Culicidae</taxon>
        <taxon>Anophelinae</taxon>
        <taxon>Anopheles</taxon>
    </lineage>
</organism>
<evidence type="ECO:0000313" key="1">
    <source>
        <dbReference type="EnsemblMetazoa" id="ADIR014670-PA"/>
    </source>
</evidence>
<dbReference type="EnsemblMetazoa" id="ADIR014670-RA">
    <property type="protein sequence ID" value="ADIR014670-PA"/>
    <property type="gene ID" value="ADIR014670"/>
</dbReference>
<reference evidence="2" key="1">
    <citation type="submission" date="2013-03" db="EMBL/GenBank/DDBJ databases">
        <title>The Genome Sequence of Anopheles dirus WRAIR2.</title>
        <authorList>
            <consortium name="The Broad Institute Genomics Platform"/>
            <person name="Neafsey D.E."/>
            <person name="Walton C."/>
            <person name="Walker B."/>
            <person name="Young S.K."/>
            <person name="Zeng Q."/>
            <person name="Gargeya S."/>
            <person name="Fitzgerald M."/>
            <person name="Haas B."/>
            <person name="Abouelleil A."/>
            <person name="Allen A.W."/>
            <person name="Alvarado L."/>
            <person name="Arachchi H.M."/>
            <person name="Berlin A.M."/>
            <person name="Chapman S.B."/>
            <person name="Gainer-Dewar J."/>
            <person name="Goldberg J."/>
            <person name="Griggs A."/>
            <person name="Gujja S."/>
            <person name="Hansen M."/>
            <person name="Howarth C."/>
            <person name="Imamovic A."/>
            <person name="Ireland A."/>
            <person name="Larimer J."/>
            <person name="McCowan C."/>
            <person name="Murphy C."/>
            <person name="Pearson M."/>
            <person name="Poon T.W."/>
            <person name="Priest M."/>
            <person name="Roberts A."/>
            <person name="Saif S."/>
            <person name="Shea T."/>
            <person name="Sisk P."/>
            <person name="Sykes S."/>
            <person name="Wortman J."/>
            <person name="Nusbaum C."/>
            <person name="Birren B."/>
        </authorList>
    </citation>
    <scope>NUCLEOTIDE SEQUENCE [LARGE SCALE GENOMIC DNA]</scope>
    <source>
        <strain evidence="2">WRAIR2</strain>
    </source>
</reference>
<name>A0A182NXV0_9DIPT</name>